<dbReference type="GO" id="GO:0005524">
    <property type="term" value="F:ATP binding"/>
    <property type="evidence" value="ECO:0007669"/>
    <property type="project" value="UniProtKB-KW"/>
</dbReference>
<dbReference type="GO" id="GO:0016887">
    <property type="term" value="F:ATP hydrolysis activity"/>
    <property type="evidence" value="ECO:0007669"/>
    <property type="project" value="TreeGrafter"/>
</dbReference>
<keyword evidence="6" id="KW-1185">Reference proteome</keyword>
<dbReference type="EMBL" id="JAEAGR010000002">
    <property type="protein sequence ID" value="MBH1939779.1"/>
    <property type="molecule type" value="Genomic_DNA"/>
</dbReference>
<dbReference type="InterPro" id="IPR001482">
    <property type="entry name" value="T2SS/T4SS_dom"/>
</dbReference>
<dbReference type="SUPFAM" id="SSF160246">
    <property type="entry name" value="EspE N-terminal domain-like"/>
    <property type="match status" value="1"/>
</dbReference>
<evidence type="ECO:0000259" key="4">
    <source>
        <dbReference type="PROSITE" id="PS00662"/>
    </source>
</evidence>
<evidence type="ECO:0000256" key="1">
    <source>
        <dbReference type="ARBA" id="ARBA00006611"/>
    </source>
</evidence>
<evidence type="ECO:0000256" key="3">
    <source>
        <dbReference type="ARBA" id="ARBA00022840"/>
    </source>
</evidence>
<dbReference type="FunFam" id="3.40.50.300:FF:000398">
    <property type="entry name" value="Type IV pilus assembly ATPase PilB"/>
    <property type="match status" value="1"/>
</dbReference>
<dbReference type="FunFam" id="3.30.300.160:FF:000002">
    <property type="entry name" value="Type II secretion system protein E"/>
    <property type="match status" value="1"/>
</dbReference>
<reference evidence="5" key="1">
    <citation type="submission" date="2020-12" db="EMBL/GenBank/DDBJ databases">
        <title>M. sibirica DSM 26468T genome.</title>
        <authorList>
            <person name="Thieme N."/>
            <person name="Rettenmaier R."/>
            <person name="Zverlov V."/>
            <person name="Liebl W."/>
        </authorList>
    </citation>
    <scope>NUCLEOTIDE SEQUENCE</scope>
    <source>
        <strain evidence="5">DSM 26468</strain>
    </source>
</reference>
<accession>A0A8J7H0Q4</accession>
<keyword evidence="3" id="KW-0067">ATP-binding</keyword>
<evidence type="ECO:0000313" key="6">
    <source>
        <dbReference type="Proteomes" id="UP000623269"/>
    </source>
</evidence>
<dbReference type="CDD" id="cd01129">
    <property type="entry name" value="PulE-GspE-like"/>
    <property type="match status" value="1"/>
</dbReference>
<dbReference type="AlphaFoldDB" id="A0A8J7H0Q4"/>
<dbReference type="Pfam" id="PF00437">
    <property type="entry name" value="T2SSE"/>
    <property type="match status" value="1"/>
</dbReference>
<dbReference type="PANTHER" id="PTHR30258">
    <property type="entry name" value="TYPE II SECRETION SYSTEM PROTEIN GSPE-RELATED"/>
    <property type="match status" value="1"/>
</dbReference>
<dbReference type="Gene3D" id="3.30.450.90">
    <property type="match status" value="1"/>
</dbReference>
<gene>
    <name evidence="5" type="primary">tadA</name>
    <name evidence="5" type="ORF">I5677_02585</name>
</gene>
<evidence type="ECO:0000313" key="5">
    <source>
        <dbReference type="EMBL" id="MBH1939779.1"/>
    </source>
</evidence>
<dbReference type="RefSeq" id="WP_197660007.1">
    <property type="nucleotide sequence ID" value="NZ_JAEAGR010000002.1"/>
</dbReference>
<dbReference type="Gene3D" id="3.30.300.160">
    <property type="entry name" value="Type II secretion system, protein E, N-terminal domain"/>
    <property type="match status" value="1"/>
</dbReference>
<dbReference type="SUPFAM" id="SSF52540">
    <property type="entry name" value="P-loop containing nucleoside triphosphate hydrolases"/>
    <property type="match status" value="1"/>
</dbReference>
<dbReference type="Proteomes" id="UP000623269">
    <property type="component" value="Unassembled WGS sequence"/>
</dbReference>
<protein>
    <submittedName>
        <fullName evidence="5">Flp pilus assembly complex ATPase component TadA</fullName>
    </submittedName>
</protein>
<organism evidence="5 6">
    <name type="scientific">Mobilitalea sibirica</name>
    <dbReference type="NCBI Taxonomy" id="1462919"/>
    <lineage>
        <taxon>Bacteria</taxon>
        <taxon>Bacillati</taxon>
        <taxon>Bacillota</taxon>
        <taxon>Clostridia</taxon>
        <taxon>Lachnospirales</taxon>
        <taxon>Lachnospiraceae</taxon>
        <taxon>Mobilitalea</taxon>
    </lineage>
</organism>
<evidence type="ECO:0000256" key="2">
    <source>
        <dbReference type="ARBA" id="ARBA00022741"/>
    </source>
</evidence>
<keyword evidence="2" id="KW-0547">Nucleotide-binding</keyword>
<dbReference type="InterPro" id="IPR003593">
    <property type="entry name" value="AAA+_ATPase"/>
</dbReference>
<name>A0A8J7H0Q4_9FIRM</name>
<dbReference type="GO" id="GO:0005886">
    <property type="term" value="C:plasma membrane"/>
    <property type="evidence" value="ECO:0007669"/>
    <property type="project" value="TreeGrafter"/>
</dbReference>
<dbReference type="Pfam" id="PF05157">
    <property type="entry name" value="MshEN"/>
    <property type="match status" value="1"/>
</dbReference>
<feature type="domain" description="Bacterial type II secretion system protein E" evidence="4">
    <location>
        <begin position="386"/>
        <end position="400"/>
    </location>
</feature>
<dbReference type="InterPro" id="IPR037257">
    <property type="entry name" value="T2SS_E_N_sf"/>
</dbReference>
<dbReference type="InterPro" id="IPR007831">
    <property type="entry name" value="T2SS_GspE_N"/>
</dbReference>
<sequence length="570" mass="63836">MEFNNKKKRLGDILIDAGVIDEQQLATALAQQKEKGQKLGETLIDLGYTTEVEIANALHRQLNCDFVVLSERRIEQDIIKLVGEEILRKHSVIPFEFKKGSPNVLRIAMSNPLDYIAIDDIAIVTNFQIEPAVATSHDIASAIDKYYGNIEALKVAQRYTQERDNLIKTEQTTQEQTSDEIDNAPIVVLVRSIIEQGIRQRASDVHIEPLEDDIRVRYRIDGVLSKGRRYSLTLMPAIIARVKIISGMDISEKRRPQDGRISLTVGRLEYDIRSSILPTVYGEKVVLRIASKNGFTRDKRELGFTEAELVRYDKMISQPHGIILITGPTGSGKSTTLYTILTSLNKEGVNLITIEDPVEAHIPGVNQVQVNDKVNLTFASALRSILRQDPDIIMIGEIRDQQTAEIAVKASITGHLVASTIHTNSAASTVTRMTDMGVEPYLLSEALAGIIAQRLVRKLCPDCRKKREATEVEKHILGYPDTKSLQVHEAVGCVKCNDTGYIGRIGVYEILQTSTRIREAIRKKWPTDAIAEIAESEGMKPLRKRAIELVYEGITTVEELLRISFDEEYL</sequence>
<dbReference type="PROSITE" id="PS00662">
    <property type="entry name" value="T2SP_E"/>
    <property type="match status" value="1"/>
</dbReference>
<comment type="similarity">
    <text evidence="1">Belongs to the GSP E family.</text>
</comment>
<dbReference type="SMART" id="SM00382">
    <property type="entry name" value="AAA"/>
    <property type="match status" value="1"/>
</dbReference>
<dbReference type="Gene3D" id="3.40.50.300">
    <property type="entry name" value="P-loop containing nucleotide triphosphate hydrolases"/>
    <property type="match status" value="1"/>
</dbReference>
<comment type="caution">
    <text evidence="5">The sequence shown here is derived from an EMBL/GenBank/DDBJ whole genome shotgun (WGS) entry which is preliminary data.</text>
</comment>
<proteinExistence type="inferred from homology"/>
<dbReference type="InterPro" id="IPR027417">
    <property type="entry name" value="P-loop_NTPase"/>
</dbReference>
<dbReference type="PANTHER" id="PTHR30258:SF1">
    <property type="entry name" value="PROTEIN TRANSPORT PROTEIN HOFB HOMOLOG"/>
    <property type="match status" value="1"/>
</dbReference>